<reference evidence="2 3" key="1">
    <citation type="submission" date="2020-01" db="EMBL/GenBank/DDBJ databases">
        <title>A novel Bacillus sp. from Pasinler.</title>
        <authorList>
            <person name="Adiguzel A."/>
            <person name="Ay H."/>
            <person name="Baltaci M.O."/>
        </authorList>
    </citation>
    <scope>NUCLEOTIDE SEQUENCE [LARGE SCALE GENOMIC DNA]</scope>
    <source>
        <strain evidence="2 3">P1</strain>
    </source>
</reference>
<feature type="domain" description="N-acetyltransferase" evidence="1">
    <location>
        <begin position="17"/>
        <end position="180"/>
    </location>
</feature>
<organism evidence="2 3">
    <name type="scientific">Pallidibacillus pasinlerensis</name>
    <dbReference type="NCBI Taxonomy" id="2703818"/>
    <lineage>
        <taxon>Bacteria</taxon>
        <taxon>Bacillati</taxon>
        <taxon>Bacillota</taxon>
        <taxon>Bacilli</taxon>
        <taxon>Bacillales</taxon>
        <taxon>Bacillaceae</taxon>
        <taxon>Pallidibacillus</taxon>
    </lineage>
</organism>
<gene>
    <name evidence="2" type="ORF">GW534_08320</name>
</gene>
<comment type="caution">
    <text evidence="2">The sequence shown here is derived from an EMBL/GenBank/DDBJ whole genome shotgun (WGS) entry which is preliminary data.</text>
</comment>
<dbReference type="RefSeq" id="WP_161920589.1">
    <property type="nucleotide sequence ID" value="NZ_JAACYS010000033.1"/>
</dbReference>
<protein>
    <submittedName>
        <fullName evidence="2">GNAT family N-acetyltransferase</fullName>
    </submittedName>
</protein>
<dbReference type="InterPro" id="IPR016181">
    <property type="entry name" value="Acyl_CoA_acyltransferase"/>
</dbReference>
<dbReference type="InterPro" id="IPR050276">
    <property type="entry name" value="MshD_Acetyltransferase"/>
</dbReference>
<accession>A0ABX0A2V1</accession>
<dbReference type="EMBL" id="JAACYS010000033">
    <property type="protein sequence ID" value="NCU17758.1"/>
    <property type="molecule type" value="Genomic_DNA"/>
</dbReference>
<dbReference type="Proteomes" id="UP000743899">
    <property type="component" value="Unassembled WGS sequence"/>
</dbReference>
<dbReference type="SUPFAM" id="SSF55729">
    <property type="entry name" value="Acyl-CoA N-acyltransferases (Nat)"/>
    <property type="match status" value="1"/>
</dbReference>
<keyword evidence="3" id="KW-1185">Reference proteome</keyword>
<evidence type="ECO:0000313" key="2">
    <source>
        <dbReference type="EMBL" id="NCU17758.1"/>
    </source>
</evidence>
<dbReference type="Gene3D" id="3.40.630.30">
    <property type="match status" value="1"/>
</dbReference>
<dbReference type="CDD" id="cd04301">
    <property type="entry name" value="NAT_SF"/>
    <property type="match status" value="1"/>
</dbReference>
<evidence type="ECO:0000259" key="1">
    <source>
        <dbReference type="PROSITE" id="PS51186"/>
    </source>
</evidence>
<name>A0ABX0A2V1_9BACI</name>
<dbReference type="PROSITE" id="PS51186">
    <property type="entry name" value="GNAT"/>
    <property type="match status" value="1"/>
</dbReference>
<dbReference type="Pfam" id="PF00583">
    <property type="entry name" value="Acetyltransf_1"/>
    <property type="match status" value="1"/>
</dbReference>
<evidence type="ECO:0000313" key="3">
    <source>
        <dbReference type="Proteomes" id="UP000743899"/>
    </source>
</evidence>
<dbReference type="PANTHER" id="PTHR43617:SF22">
    <property type="entry name" value="L-AMINO ACID N-ACETYLTRANSFERASE AAAT"/>
    <property type="match status" value="1"/>
</dbReference>
<dbReference type="PANTHER" id="PTHR43617">
    <property type="entry name" value="L-AMINO ACID N-ACETYLTRANSFERASE"/>
    <property type="match status" value="1"/>
</dbReference>
<dbReference type="InterPro" id="IPR000182">
    <property type="entry name" value="GNAT_dom"/>
</dbReference>
<sequence>MGEIQEKLLQSKSGFTYKIRTAMPKDAKKLIKYSQEVFSEGEYLLTTVEEYNITVREEKRFLESFLFGEGNLAIVAEHNKEIIGFLTFHIGMRKRIQHVGTLGMSVAKKYRNQGIGKAMLSELLNWAEKNPIIEKVTLEVFDANKNAIALYKQLGFVKEGRMKRGIKIDDNTYYDVIMRGLQNSSKPRLFIL</sequence>
<proteinExistence type="predicted"/>